<dbReference type="Proteomes" id="UP000092555">
    <property type="component" value="Unassembled WGS sequence"/>
</dbReference>
<dbReference type="InterPro" id="IPR038869">
    <property type="entry name" value="DLT1"/>
</dbReference>
<feature type="transmembrane region" description="Helical" evidence="7">
    <location>
        <begin position="43"/>
        <end position="62"/>
    </location>
</feature>
<organism evidence="8 9">
    <name type="scientific">Metschnikowia bicuspidata var. bicuspidata NRRL YB-4993</name>
    <dbReference type="NCBI Taxonomy" id="869754"/>
    <lineage>
        <taxon>Eukaryota</taxon>
        <taxon>Fungi</taxon>
        <taxon>Dikarya</taxon>
        <taxon>Ascomycota</taxon>
        <taxon>Saccharomycotina</taxon>
        <taxon>Pichiomycetes</taxon>
        <taxon>Metschnikowiaceae</taxon>
        <taxon>Metschnikowia</taxon>
    </lineage>
</organism>
<keyword evidence="6 7" id="KW-0472">Membrane</keyword>
<dbReference type="RefSeq" id="XP_018712891.1">
    <property type="nucleotide sequence ID" value="XM_018854675.1"/>
</dbReference>
<evidence type="ECO:0000256" key="4">
    <source>
        <dbReference type="ARBA" id="ARBA00022692"/>
    </source>
</evidence>
<dbReference type="OrthoDB" id="4096362at2759"/>
<dbReference type="PANTHER" id="PTHR40021:SF1">
    <property type="entry name" value="DEFECT AT LOW TEMPERATURE PROTEIN 1"/>
    <property type="match status" value="1"/>
</dbReference>
<reference evidence="8 9" key="1">
    <citation type="submission" date="2016-05" db="EMBL/GenBank/DDBJ databases">
        <title>Comparative genomics of biotechnologically important yeasts.</title>
        <authorList>
            <consortium name="DOE Joint Genome Institute"/>
            <person name="Riley R."/>
            <person name="Haridas S."/>
            <person name="Wolfe K.H."/>
            <person name="Lopes M.R."/>
            <person name="Hittinger C.T."/>
            <person name="Goker M."/>
            <person name="Salamov A."/>
            <person name="Wisecaver J."/>
            <person name="Long T.M."/>
            <person name="Aerts A.L."/>
            <person name="Barry K."/>
            <person name="Choi C."/>
            <person name="Clum A."/>
            <person name="Coughlan A.Y."/>
            <person name="Deshpande S."/>
            <person name="Douglass A.P."/>
            <person name="Hanson S.J."/>
            <person name="Klenk H.-P."/>
            <person name="LaButti K."/>
            <person name="Lapidus A."/>
            <person name="Lindquist E."/>
            <person name="Lipzen A."/>
            <person name="Meier-kolthoff J.P."/>
            <person name="Ohm R.A."/>
            <person name="Otillar R.P."/>
            <person name="Pangilinan J."/>
            <person name="Peng Y."/>
            <person name="Rokas A."/>
            <person name="Rosa C.A."/>
            <person name="Scheuner C."/>
            <person name="Sibirny A.A."/>
            <person name="Slot J.C."/>
            <person name="Stielow J.B."/>
            <person name="Sun H."/>
            <person name="Kurtzman C.P."/>
            <person name="Blackwell M."/>
            <person name="Grigoriev I.V."/>
            <person name="Jeffries T.W."/>
        </authorList>
    </citation>
    <scope>NUCLEOTIDE SEQUENCE [LARGE SCALE GENOMIC DNA]</scope>
    <source>
        <strain evidence="8 9">NRRL YB-4993</strain>
    </source>
</reference>
<dbReference type="EMBL" id="LXTC01000002">
    <property type="protein sequence ID" value="OBA22395.1"/>
    <property type="molecule type" value="Genomic_DNA"/>
</dbReference>
<comment type="similarity">
    <text evidence="2 7">Belongs to the DLT1 family.</text>
</comment>
<feature type="non-terminal residue" evidence="8">
    <location>
        <position position="1"/>
    </location>
</feature>
<evidence type="ECO:0000313" key="8">
    <source>
        <dbReference type="EMBL" id="OBA22395.1"/>
    </source>
</evidence>
<dbReference type="AlphaFoldDB" id="A0A1A0HEI2"/>
<evidence type="ECO:0000256" key="6">
    <source>
        <dbReference type="ARBA" id="ARBA00023136"/>
    </source>
</evidence>
<evidence type="ECO:0000256" key="7">
    <source>
        <dbReference type="RuleBase" id="RU367100"/>
    </source>
</evidence>
<evidence type="ECO:0000256" key="1">
    <source>
        <dbReference type="ARBA" id="ARBA00002489"/>
    </source>
</evidence>
<keyword evidence="5 7" id="KW-1133">Transmembrane helix</keyword>
<gene>
    <name evidence="7" type="primary">DLT1</name>
    <name evidence="8" type="ORF">METBIDRAFT_16974</name>
</gene>
<accession>A0A1A0HEI2</accession>
<evidence type="ECO:0000256" key="2">
    <source>
        <dbReference type="ARBA" id="ARBA00005550"/>
    </source>
</evidence>
<keyword evidence="9" id="KW-1185">Reference proteome</keyword>
<name>A0A1A0HEI2_9ASCO</name>
<dbReference type="GeneID" id="30027651"/>
<proteinExistence type="inferred from homology"/>
<sequence>RVLEWLYSFSLAILLLFTLALVVVTPVDVIIQTQGALSLGLKLFIIIGAHALFLFLALVYYFSRLFNTRVLINQIPAKSVYLPLEPHDLPEPTRAHITANLRRCLGDIRVRAGPLNNPTERFDYAGRAPPLYIQQRNVRLGFANEISGLPENCVFQDVVNSIGLKIKADGLFAGSFTIPRHYTFREIILAMVQEIEDEGHLDDDLATTARLVVAAYERFKFGRAPIRHADLTAFLARLEQLMNI</sequence>
<comment type="subcellular location">
    <subcellularLocation>
        <location evidence="7">Membrane</location>
        <topology evidence="7">Multi-pass membrane protein</topology>
    </subcellularLocation>
</comment>
<evidence type="ECO:0000256" key="5">
    <source>
        <dbReference type="ARBA" id="ARBA00022989"/>
    </source>
</evidence>
<protein>
    <recommendedName>
        <fullName evidence="3 7">Defect at low temperature protein 1</fullName>
    </recommendedName>
</protein>
<feature type="non-terminal residue" evidence="8">
    <location>
        <position position="244"/>
    </location>
</feature>
<keyword evidence="4 7" id="KW-0812">Transmembrane</keyword>
<comment type="function">
    <text evidence="1 7">Required for growth under high-pressure and low-temperature conditions.</text>
</comment>
<dbReference type="PANTHER" id="PTHR40021">
    <property type="entry name" value="DEFECT AT LOW TEMPERATURE PROTEIN 1"/>
    <property type="match status" value="1"/>
</dbReference>
<comment type="caution">
    <text evidence="8">The sequence shown here is derived from an EMBL/GenBank/DDBJ whole genome shotgun (WGS) entry which is preliminary data.</text>
</comment>
<dbReference type="GO" id="GO:0016020">
    <property type="term" value="C:membrane"/>
    <property type="evidence" value="ECO:0007669"/>
    <property type="project" value="UniProtKB-SubCell"/>
</dbReference>
<dbReference type="STRING" id="869754.A0A1A0HEI2"/>
<feature type="transmembrane region" description="Helical" evidence="7">
    <location>
        <begin position="6"/>
        <end position="31"/>
    </location>
</feature>
<evidence type="ECO:0000313" key="9">
    <source>
        <dbReference type="Proteomes" id="UP000092555"/>
    </source>
</evidence>
<evidence type="ECO:0000256" key="3">
    <source>
        <dbReference type="ARBA" id="ARBA00021353"/>
    </source>
</evidence>